<proteinExistence type="predicted"/>
<dbReference type="OrthoDB" id="558395at2"/>
<dbReference type="RefSeq" id="WP_012194988.1">
    <property type="nucleotide sequence ID" value="NC_009976.1"/>
</dbReference>
<protein>
    <submittedName>
        <fullName evidence="2">Uncharacterized protein</fullName>
    </submittedName>
</protein>
<keyword evidence="3" id="KW-1185">Reference proteome</keyword>
<evidence type="ECO:0000313" key="3">
    <source>
        <dbReference type="Proteomes" id="UP000000788"/>
    </source>
</evidence>
<dbReference type="Proteomes" id="UP000000788">
    <property type="component" value="Chromosome"/>
</dbReference>
<dbReference type="KEGG" id="pmj:P9211_04341"/>
<dbReference type="EMBL" id="CP000878">
    <property type="protein sequence ID" value="ABX08365.1"/>
    <property type="molecule type" value="Genomic_DNA"/>
</dbReference>
<feature type="compositionally biased region" description="Basic and acidic residues" evidence="1">
    <location>
        <begin position="68"/>
        <end position="77"/>
    </location>
</feature>
<reference evidence="2 3" key="1">
    <citation type="journal article" date="2007" name="PLoS Genet.">
        <title>Patterns and implications of gene gain and loss in the evolution of Prochlorococcus.</title>
        <authorList>
            <person name="Kettler G.C."/>
            <person name="Martiny A.C."/>
            <person name="Huang K."/>
            <person name="Zucker J."/>
            <person name="Coleman M.L."/>
            <person name="Rodrigue S."/>
            <person name="Chen F."/>
            <person name="Lapidus A."/>
            <person name="Ferriera S."/>
            <person name="Johnson J."/>
            <person name="Steglich C."/>
            <person name="Church G.M."/>
            <person name="Richardson P."/>
            <person name="Chisholm S.W."/>
        </authorList>
    </citation>
    <scope>NUCLEOTIDE SEQUENCE [LARGE SCALE GENOMIC DNA]</scope>
    <source>
        <strain evidence="3">MIT 9211</strain>
    </source>
</reference>
<sequence length="168" mass="18723">MIGFKSLLGNYSFKNIFLWVVLLLMQSCSSSELEKKLSNSFDTPVAPNVTSTPQLKPKGNEPSLVSGKAKEVQKKEGLQGYNPKEKEIVQTNKIIFNSVRAKKTQKKNILAPFKPAPYRIIIKLSGANPSAPAETVTSALRDAGIIFEVEKIERFEEKSLLDPRSDKR</sequence>
<gene>
    <name evidence="2" type="ordered locus">P9211_04341</name>
</gene>
<dbReference type="PROSITE" id="PS51257">
    <property type="entry name" value="PROKAR_LIPOPROTEIN"/>
    <property type="match status" value="1"/>
</dbReference>
<dbReference type="STRING" id="93059.P9211_04341"/>
<name>A9BE55_PROM4</name>
<accession>A9BE55</accession>
<evidence type="ECO:0000256" key="1">
    <source>
        <dbReference type="SAM" id="MobiDB-lite"/>
    </source>
</evidence>
<evidence type="ECO:0000313" key="2">
    <source>
        <dbReference type="EMBL" id="ABX08365.1"/>
    </source>
</evidence>
<organism evidence="2 3">
    <name type="scientific">Prochlorococcus marinus (strain MIT 9211)</name>
    <dbReference type="NCBI Taxonomy" id="93059"/>
    <lineage>
        <taxon>Bacteria</taxon>
        <taxon>Bacillati</taxon>
        <taxon>Cyanobacteriota</taxon>
        <taxon>Cyanophyceae</taxon>
        <taxon>Synechococcales</taxon>
        <taxon>Prochlorococcaceae</taxon>
        <taxon>Prochlorococcus</taxon>
    </lineage>
</organism>
<dbReference type="AlphaFoldDB" id="A9BE55"/>
<dbReference type="HOGENOM" id="CLU_121964_0_0_3"/>
<feature type="region of interest" description="Disordered" evidence="1">
    <location>
        <begin position="40"/>
        <end position="77"/>
    </location>
</feature>
<dbReference type="eggNOG" id="ENOG50347RU">
    <property type="taxonomic scope" value="Bacteria"/>
</dbReference>